<reference evidence="6 7" key="1">
    <citation type="journal article" date="2016" name="G3 (Bethesda)">
        <title>First Draft Assembly and Annotation of the Genome of a California Endemic Oak Quercus lobata Nee (Fagaceae).</title>
        <authorList>
            <person name="Sork V.L."/>
            <person name="Fitz-Gibbon S.T."/>
            <person name="Puiu D."/>
            <person name="Crepeau M."/>
            <person name="Gugger P.F."/>
            <person name="Sherman R."/>
            <person name="Stevens K."/>
            <person name="Langley C.H."/>
            <person name="Pellegrini M."/>
            <person name="Salzberg S.L."/>
        </authorList>
    </citation>
    <scope>NUCLEOTIDE SEQUENCE [LARGE SCALE GENOMIC DNA]</scope>
    <source>
        <strain evidence="6 7">cv. SW786</strain>
    </source>
</reference>
<dbReference type="Pfam" id="PF21099">
    <property type="entry name" value="POLQ_helical"/>
    <property type="match status" value="1"/>
</dbReference>
<protein>
    <recommendedName>
        <fullName evidence="8">Helicase and polymerase-containing protein TEBICHI</fullName>
    </recommendedName>
</protein>
<feature type="region of interest" description="Disordered" evidence="3">
    <location>
        <begin position="1390"/>
        <end position="1414"/>
    </location>
</feature>
<evidence type="ECO:0000313" key="6">
    <source>
        <dbReference type="EnsemblPlants" id="QL12p026194:mrna"/>
    </source>
</evidence>
<feature type="domain" description="Helicase ATP-binding" evidence="4">
    <location>
        <begin position="560"/>
        <end position="752"/>
    </location>
</feature>
<feature type="domain" description="Helicase C-terminal" evidence="5">
    <location>
        <begin position="792"/>
        <end position="985"/>
    </location>
</feature>
<evidence type="ECO:0000259" key="5">
    <source>
        <dbReference type="PROSITE" id="PS51194"/>
    </source>
</evidence>
<dbReference type="InterPro" id="IPR046931">
    <property type="entry name" value="HTH_61"/>
</dbReference>
<dbReference type="GO" id="GO:0003677">
    <property type="term" value="F:DNA binding"/>
    <property type="evidence" value="ECO:0007669"/>
    <property type="project" value="InterPro"/>
</dbReference>
<evidence type="ECO:0000256" key="3">
    <source>
        <dbReference type="SAM" id="MobiDB-lite"/>
    </source>
</evidence>
<organism evidence="6 7">
    <name type="scientific">Quercus lobata</name>
    <name type="common">Valley oak</name>
    <dbReference type="NCBI Taxonomy" id="97700"/>
    <lineage>
        <taxon>Eukaryota</taxon>
        <taxon>Viridiplantae</taxon>
        <taxon>Streptophyta</taxon>
        <taxon>Embryophyta</taxon>
        <taxon>Tracheophyta</taxon>
        <taxon>Spermatophyta</taxon>
        <taxon>Magnoliopsida</taxon>
        <taxon>eudicotyledons</taxon>
        <taxon>Gunneridae</taxon>
        <taxon>Pentapetalae</taxon>
        <taxon>rosids</taxon>
        <taxon>fabids</taxon>
        <taxon>Fagales</taxon>
        <taxon>Fagaceae</taxon>
        <taxon>Quercus</taxon>
    </lineage>
</organism>
<dbReference type="PROSITE" id="PS51194">
    <property type="entry name" value="HELICASE_CTER"/>
    <property type="match status" value="1"/>
</dbReference>
<dbReference type="InterPro" id="IPR057220">
    <property type="entry name" value="DUF7898"/>
</dbReference>
<keyword evidence="2" id="KW-0067">ATP-binding</keyword>
<dbReference type="SUPFAM" id="SSF56672">
    <property type="entry name" value="DNA/RNA polymerases"/>
    <property type="match status" value="1"/>
</dbReference>
<dbReference type="EMBL" id="LRBV02000012">
    <property type="status" value="NOT_ANNOTATED_CDS"/>
    <property type="molecule type" value="Genomic_DNA"/>
</dbReference>
<feature type="compositionally biased region" description="Basic and acidic residues" evidence="3">
    <location>
        <begin position="1402"/>
        <end position="1414"/>
    </location>
</feature>
<dbReference type="InterPro" id="IPR001098">
    <property type="entry name" value="DNA-dir_DNA_pol_A_palm_dom"/>
</dbReference>
<dbReference type="Gramene" id="QL12p026194:mrna">
    <property type="protein sequence ID" value="QL12p026194:mrna"/>
    <property type="gene ID" value="QL12p026194"/>
</dbReference>
<dbReference type="InterPro" id="IPR036397">
    <property type="entry name" value="RNaseH_sf"/>
</dbReference>
<dbReference type="CDD" id="cd18026">
    <property type="entry name" value="DEXHc_POLQ-like"/>
    <property type="match status" value="1"/>
</dbReference>
<dbReference type="GeneID" id="115970825"/>
<dbReference type="FunFam" id="3.40.50.300:FF:000968">
    <property type="entry name" value="Helicase and polymerase-containing protein TEBICHI"/>
    <property type="match status" value="1"/>
</dbReference>
<dbReference type="InterPro" id="IPR027417">
    <property type="entry name" value="P-loop_NTPase"/>
</dbReference>
<feature type="region of interest" description="Disordered" evidence="3">
    <location>
        <begin position="1"/>
        <end position="72"/>
    </location>
</feature>
<dbReference type="EnsemblPlants" id="QL12p026194:mrna">
    <property type="protein sequence ID" value="QL12p026194:mrna"/>
    <property type="gene ID" value="QL12p026194"/>
</dbReference>
<dbReference type="FunFam" id="3.30.420.10:FF:000069">
    <property type="entry name" value="Helicase and polymerase-containing protein TEBICHI"/>
    <property type="match status" value="1"/>
</dbReference>
<proteinExistence type="predicted"/>
<dbReference type="Gene3D" id="1.20.1060.10">
    <property type="entry name" value="Taq DNA Polymerase, Chain T, domain 4"/>
    <property type="match status" value="1"/>
</dbReference>
<keyword evidence="1" id="KW-0547">Nucleotide-binding</keyword>
<feature type="compositionally biased region" description="Polar residues" evidence="3">
    <location>
        <begin position="62"/>
        <end position="71"/>
    </location>
</feature>
<dbReference type="GO" id="GO:0005524">
    <property type="term" value="F:ATP binding"/>
    <property type="evidence" value="ECO:0007669"/>
    <property type="project" value="UniProtKB-KW"/>
</dbReference>
<dbReference type="Gene3D" id="1.10.3380.20">
    <property type="match status" value="1"/>
</dbReference>
<dbReference type="Gene3D" id="3.40.50.300">
    <property type="entry name" value="P-loop containing nucleotide triphosphate hydrolases"/>
    <property type="match status" value="2"/>
</dbReference>
<dbReference type="InterPro" id="IPR001650">
    <property type="entry name" value="Helicase_C-like"/>
</dbReference>
<dbReference type="InterPro" id="IPR011545">
    <property type="entry name" value="DEAD/DEAH_box_helicase_dom"/>
</dbReference>
<dbReference type="GO" id="GO:0003887">
    <property type="term" value="F:DNA-directed DNA polymerase activity"/>
    <property type="evidence" value="ECO:0007669"/>
    <property type="project" value="InterPro"/>
</dbReference>
<dbReference type="SMART" id="SM00490">
    <property type="entry name" value="HELICc"/>
    <property type="match status" value="1"/>
</dbReference>
<dbReference type="SMART" id="SM00487">
    <property type="entry name" value="DEXDc"/>
    <property type="match status" value="1"/>
</dbReference>
<sequence length="2212" mass="244131">MASGSPRARIDQFFASKKRKPVSPGLKSGRSEKDLKGTVEGSPSAKGTLDNYLVTSEDDNNNAKASYTARDSLSRQDAVKRNLALEINNSSKDEQMRPSSLVQLHSEAVEVAKKEAFREVPVVEDVSVGGLAKGCSTSAQAVENPELKKFAADFLSLYCSEFQSNVKSGSELEVNDHKRHCSPSWLDEKDKTSKKRHCNSNQSLLEGEITCSDKKNPEDMQSVLVDKTMGSIFSSSREVADGNGPIELQAFLKKCSNTPESSVKMKEFCTPGSLMVKACAHETPRSMHGSSVFSSGEAFWNEAIQLADGLCDPMVDISAQAAEETNISKSQCKTVNSCSLRNGICHDKSKETSDKGENRVWHTELITSLGSLGKHTKDLDKEVSPLPVKHLDFSCEDKNLDESTPHCPTVDGSECASHRGGEQSECGSVGHKGLETGNTLIRCDKVQTDEEMHEGKEMTSVVAVTNRKVDLLCPNNDCMTSKPPVIEIRDSNHTTSNSPVNEVKNLNLDHESDGASTPSSFVPLEDRLDLNRWLPSEVCGVYRKKGISKLYPWQVDCLQVDGVLQRRNLVYCASTSAGKSFVAEILMLRRVISTGKIALLVLPYVSICAEKAEHLEVLLEPLGKHVRSYYGNQGGGTLPKDTAVAVCTIEKANSLINRLLEEGRLSEIGIIVIDELHMVGDRNRGYLLELMLTKLRYAAGEGNSESSSGESSGMSSGKADPAHGLQIVGMSATMPNVAAVADWLQAALYQTDFRPVPLEEYIKVGNTIYSKKMDIVRTISKASDLGGKDPDHIVELCNEVVQEGHSVLIFCSSRKGCESTARHVSKFLKRFSINVRNDESEFLDITSAIDALRRSPAGLDPTLEETLPSGVAYHHAGLTVEEREIVETCYRRGLLRVLTATSTLAAGVNLPARRVIFRQPRIGRDFIDGTRYKQMAGRAGRTGIDTKGESVLICKPEEIKRMMGLLNESCPPLHSCLSEDMNGMTHAILEVVAGGIVQTANDIHRYVRCTLLNSTKPFQDVVKSAQESLRWLCHRKFLEWNDDTRLYSTTPLGRAAFGSSLCPEESLIVLDDLSRAREGFVLASDLHLVYLVTPINFDVEPDWELYYERFMQLSALDQSVGNRVGVVEPFLMRMAHGAPLRISKQSRDNMKVQHGKSENRLGITNTNMLSDDQPLRVCKRFYVALILSRLVQEVPVAEVCEAFKVARGMVQALQENAGRFASMVTLFCERLGWHDLEGLVAKFQNRVSFGVRAEIVELTTIPYVKGSRARALYKAGLRTPLAIAEASVPEITKALFESSSWATEGSAQRRVQLGVARKIKNGARKIVLDKAEEARVAAFSAFKSLGFNVQHISQPILANAMGNHVTQGVATTSSGNETSSSFVDVEHMEHVSAKPSTAENENSDKVSSESEGEKLMRTSDIGLVASAEVNSMAAVQCNFGAENSGVPVGGSVTGGSELNATIGNTKSADMARSIQLQNSHDGTRVCDEYLHCGVQEPHSKENLSLGNKDSACGKGPINAINTPGGFDSFLDLWETTREFYFDIHYNKRSEVNSVAPFEIHGIAICWENSPVYYVNLPKDLLWSENRRNCYSSVGTSGDKSNVSPPEYLLEIVRQRWNRIGEILGQRNVRKFTWNLKVQIQALKNPAVSVQKFGSDLAVKNMGVELIDNSFLLLSPVNVKDGIDVCIVAWILWPDEERSSNPNLEKEVKKRLSSEAAAAANMSGRWKNQMRRAAHNGCCRRVAQTRALCSVLWKLLISEELIEALMNIEIPLVNVLADMELWGIGVDMEGCLQARNVLGKKLRYLEKEAHKLAGMTFSLYTAADIANVLYGHLKLAIPEGHNKGKQHPSTDKHCLDLLRHEHPIVPVIKEHRTLAKLLNCTLGSICSLARLSLKTQRYTLHGHWLQTSTATGRLSMEEPNLQCVEHVVDFKMNKNKNGGDADADHYKINARDFFVPMQDNWLLLTADYSQIELRLMAHFSKDSSLIELLSKRHGDVFTMIAARWTGKPIESVDSNERDQTKRLVYGILYGMGANTLAEQLHCSSDEAAEKIRSFKSSFPGVASWLRNAIASCRQKGYVETLRGRKRFLSKIKFGNSNERSKAQRQAVNSICQGSAADIIKIAMIEIYSVIVKGVDRPGSSLATKFQKLKGRCRILLQVHDELVLEVDPCMIKEAALLLQMSMENAALLLVPLHVKLKVGRTWGSLEPLQADQC</sequence>
<dbReference type="PROSITE" id="PS51192">
    <property type="entry name" value="HELICASE_ATP_BIND_1"/>
    <property type="match status" value="1"/>
</dbReference>
<dbReference type="PANTHER" id="PTHR10133">
    <property type="entry name" value="DNA POLYMERASE I"/>
    <property type="match status" value="1"/>
</dbReference>
<dbReference type="Pfam" id="PF00271">
    <property type="entry name" value="Helicase_C"/>
    <property type="match status" value="1"/>
</dbReference>
<dbReference type="Gene3D" id="1.10.150.20">
    <property type="entry name" value="5' to 3' exonuclease, C-terminal subdomain"/>
    <property type="match status" value="1"/>
</dbReference>
<dbReference type="GO" id="GO:0006302">
    <property type="term" value="P:double-strand break repair"/>
    <property type="evidence" value="ECO:0007669"/>
    <property type="project" value="TreeGrafter"/>
</dbReference>
<dbReference type="PRINTS" id="PR00868">
    <property type="entry name" value="DNAPOLI"/>
</dbReference>
<evidence type="ECO:0000259" key="4">
    <source>
        <dbReference type="PROSITE" id="PS51192"/>
    </source>
</evidence>
<dbReference type="Pfam" id="PF25453">
    <property type="entry name" value="DUF7898"/>
    <property type="match status" value="1"/>
</dbReference>
<dbReference type="FunCoup" id="A0A7N2N4F8">
    <property type="interactions" value="1883"/>
</dbReference>
<dbReference type="Pfam" id="PF00270">
    <property type="entry name" value="DEAD"/>
    <property type="match status" value="1"/>
</dbReference>
<dbReference type="RefSeq" id="XP_030946304.1">
    <property type="nucleotide sequence ID" value="XM_031090444.1"/>
</dbReference>
<dbReference type="Pfam" id="PF20470">
    <property type="entry name" value="HTH_61"/>
    <property type="match status" value="1"/>
</dbReference>
<keyword evidence="7" id="KW-1185">Reference proteome</keyword>
<dbReference type="FunFam" id="1.10.150.20:FF:000002">
    <property type="entry name" value="DNA polymerase I"/>
    <property type="match status" value="1"/>
</dbReference>
<reference evidence="6" key="2">
    <citation type="submission" date="2021-01" db="UniProtKB">
        <authorList>
            <consortium name="EnsemblPlants"/>
        </authorList>
    </citation>
    <scope>IDENTIFICATION</scope>
</reference>
<gene>
    <name evidence="6" type="primary">LOC115970825</name>
</gene>
<evidence type="ECO:0000313" key="7">
    <source>
        <dbReference type="Proteomes" id="UP000594261"/>
    </source>
</evidence>
<dbReference type="InterPro" id="IPR014001">
    <property type="entry name" value="Helicase_ATP-bd"/>
</dbReference>
<dbReference type="InParanoid" id="A0A7N2N4F8"/>
<dbReference type="CDD" id="cd08638">
    <property type="entry name" value="DNA_pol_A_theta"/>
    <property type="match status" value="1"/>
</dbReference>
<dbReference type="OrthoDB" id="2320933at2759"/>
<dbReference type="CDD" id="cd18795">
    <property type="entry name" value="SF2_C_Ski2"/>
    <property type="match status" value="1"/>
</dbReference>
<dbReference type="PANTHER" id="PTHR10133:SF62">
    <property type="entry name" value="DNA POLYMERASE THETA"/>
    <property type="match status" value="1"/>
</dbReference>
<name>A0A7N2N4F8_QUELO</name>
<dbReference type="InterPro" id="IPR048960">
    <property type="entry name" value="POLQ-like_helical"/>
</dbReference>
<dbReference type="KEGG" id="qlo:115970825"/>
<evidence type="ECO:0008006" key="8">
    <source>
        <dbReference type="Google" id="ProtNLM"/>
    </source>
</evidence>
<dbReference type="SUPFAM" id="SSF52540">
    <property type="entry name" value="P-loop containing nucleoside triphosphate hydrolases"/>
    <property type="match status" value="1"/>
</dbReference>
<evidence type="ECO:0000256" key="1">
    <source>
        <dbReference type="ARBA" id="ARBA00022741"/>
    </source>
</evidence>
<dbReference type="Proteomes" id="UP000594261">
    <property type="component" value="Chromosome 12"/>
</dbReference>
<evidence type="ECO:0000256" key="2">
    <source>
        <dbReference type="ARBA" id="ARBA00022840"/>
    </source>
</evidence>
<dbReference type="Pfam" id="PF00476">
    <property type="entry name" value="DNA_pol_A"/>
    <property type="match status" value="1"/>
</dbReference>
<dbReference type="OMA" id="FHNMCQQ"/>
<dbReference type="FunFam" id="3.40.50.300:FF:001000">
    <property type="entry name" value="Helicase and polymerase-containing protein TEBICHI"/>
    <property type="match status" value="1"/>
</dbReference>
<dbReference type="Gene3D" id="3.30.70.370">
    <property type="match status" value="1"/>
</dbReference>
<dbReference type="Gene3D" id="3.30.420.10">
    <property type="entry name" value="Ribonuclease H-like superfamily/Ribonuclease H"/>
    <property type="match status" value="1"/>
</dbReference>
<dbReference type="FunFam" id="1.10.3380.20:FF:000003">
    <property type="entry name" value="Helicase and polymerase-containing protein TEBICHI"/>
    <property type="match status" value="1"/>
</dbReference>
<accession>A0A7N2N4F8</accession>
<dbReference type="FunFam" id="1.20.1060.10:FF:000003">
    <property type="entry name" value="Helicase and polymerase-containing protein TEBICHI"/>
    <property type="match status" value="1"/>
</dbReference>
<dbReference type="SUPFAM" id="SSF158702">
    <property type="entry name" value="Sec63 N-terminal domain-like"/>
    <property type="match status" value="1"/>
</dbReference>
<dbReference type="InterPro" id="IPR002298">
    <property type="entry name" value="DNA_polymerase_A"/>
</dbReference>
<feature type="region of interest" description="Disordered" evidence="3">
    <location>
        <begin position="406"/>
        <end position="430"/>
    </location>
</feature>
<dbReference type="GO" id="GO:0006261">
    <property type="term" value="P:DNA-templated DNA replication"/>
    <property type="evidence" value="ECO:0007669"/>
    <property type="project" value="InterPro"/>
</dbReference>
<dbReference type="InterPro" id="IPR043502">
    <property type="entry name" value="DNA/RNA_pol_sf"/>
</dbReference>
<dbReference type="SMART" id="SM00482">
    <property type="entry name" value="POLAc"/>
    <property type="match status" value="1"/>
</dbReference>